<protein>
    <recommendedName>
        <fullName evidence="4">Small multi-drug export protein</fullName>
    </recommendedName>
</protein>
<reference evidence="2 3" key="1">
    <citation type="submission" date="2018-09" db="EMBL/GenBank/DDBJ databases">
        <title>Genome Sequence of Paenibacillus lautus Strain E7593-69, Azo Dye-Degrading Bacteria, Isolated from Commercial Tattoo Inks.</title>
        <authorList>
            <person name="Nho S.W."/>
            <person name="Kim S.-J."/>
            <person name="Kweon O."/>
            <person name="Cerniglia C.E."/>
        </authorList>
    </citation>
    <scope>NUCLEOTIDE SEQUENCE [LARGE SCALE GENOMIC DNA]</scope>
    <source>
        <strain evidence="2 3">E7593-69</strain>
    </source>
</reference>
<keyword evidence="3" id="KW-1185">Reference proteome</keyword>
<keyword evidence="1" id="KW-0812">Transmembrane</keyword>
<name>A0A385TII8_PAELA</name>
<feature type="transmembrane region" description="Helical" evidence="1">
    <location>
        <begin position="20"/>
        <end position="38"/>
    </location>
</feature>
<evidence type="ECO:0000313" key="2">
    <source>
        <dbReference type="EMBL" id="AYB44310.1"/>
    </source>
</evidence>
<accession>A0A385TII8</accession>
<evidence type="ECO:0000256" key="1">
    <source>
        <dbReference type="SAM" id="Phobius"/>
    </source>
</evidence>
<dbReference type="AlphaFoldDB" id="A0A385TII8"/>
<dbReference type="InterPro" id="IPR009577">
    <property type="entry name" value="Sm_multidrug_ex"/>
</dbReference>
<dbReference type="Pfam" id="PF06695">
    <property type="entry name" value="Sm_multidrug_ex"/>
    <property type="match status" value="1"/>
</dbReference>
<feature type="transmembrane region" description="Helical" evidence="1">
    <location>
        <begin position="44"/>
        <end position="70"/>
    </location>
</feature>
<dbReference type="KEGG" id="plw:D5F53_13870"/>
<keyword evidence="1" id="KW-1133">Transmembrane helix</keyword>
<evidence type="ECO:0000313" key="3">
    <source>
        <dbReference type="Proteomes" id="UP000266552"/>
    </source>
</evidence>
<evidence type="ECO:0008006" key="4">
    <source>
        <dbReference type="Google" id="ProtNLM"/>
    </source>
</evidence>
<feature type="transmembrane region" description="Helical" evidence="1">
    <location>
        <begin position="104"/>
        <end position="131"/>
    </location>
</feature>
<feature type="transmembrane region" description="Helical" evidence="1">
    <location>
        <begin position="137"/>
        <end position="162"/>
    </location>
</feature>
<proteinExistence type="predicted"/>
<dbReference type="Proteomes" id="UP000266552">
    <property type="component" value="Chromosome"/>
</dbReference>
<organism evidence="2 3">
    <name type="scientific">Paenibacillus lautus</name>
    <name type="common">Bacillus lautus</name>
    <dbReference type="NCBI Taxonomy" id="1401"/>
    <lineage>
        <taxon>Bacteria</taxon>
        <taxon>Bacillati</taxon>
        <taxon>Bacillota</taxon>
        <taxon>Bacilli</taxon>
        <taxon>Bacillales</taxon>
        <taxon>Paenibacillaceae</taxon>
        <taxon>Paenibacillus</taxon>
    </lineage>
</organism>
<keyword evidence="1" id="KW-0472">Membrane</keyword>
<gene>
    <name evidence="2" type="ORF">D5F53_13870</name>
</gene>
<sequence length="164" mass="18245">MQLIEHLFEQTRESHPLIQFFGVMIVAMIPFLEGYFAVPLGIAIGLPVVLTISAAVVGNWLSVMAVILASDRLKRWFQGRRTNEHERKKNNKRIQRGQQLFHKYGVPGVSLLGPLLIGDHLGALICIASGASKRYVIIWQTVSILAWSIGTGVLVLLGINIIRH</sequence>
<dbReference type="EMBL" id="CP032412">
    <property type="protein sequence ID" value="AYB44310.1"/>
    <property type="molecule type" value="Genomic_DNA"/>
</dbReference>